<protein>
    <submittedName>
        <fullName evidence="2">Uncharacterized protein</fullName>
    </submittedName>
</protein>
<feature type="compositionally biased region" description="Basic and acidic residues" evidence="1">
    <location>
        <begin position="22"/>
        <end position="38"/>
    </location>
</feature>
<accession>A0A9P3PQ18</accession>
<dbReference type="EMBL" id="BRPK01000006">
    <property type="protein sequence ID" value="GLB39301.1"/>
    <property type="molecule type" value="Genomic_DNA"/>
</dbReference>
<dbReference type="OrthoDB" id="10261556at2759"/>
<feature type="compositionally biased region" description="Acidic residues" evidence="1">
    <location>
        <begin position="82"/>
        <end position="94"/>
    </location>
</feature>
<dbReference type="AlphaFoldDB" id="A0A9P3PQ18"/>
<sequence length="171" mass="18926">MWQRFGRVARGQEQQGTAILLVEKKDTDDERVAKERRAEKRKKKPGTGTKRKAKGDGNGRGKRPALADRSINRALNSGDAPNADELESDVETAEAEGAAKQAQAQVEAAFREERRVHYAKRDAPTTAATCIRKGKARAEVEVGSPMDNFINTQLCVISCRRVIIQVYFGND</sequence>
<dbReference type="Proteomes" id="UP001063166">
    <property type="component" value="Unassembled WGS sequence"/>
</dbReference>
<feature type="region of interest" description="Disordered" evidence="1">
    <location>
        <begin position="1"/>
        <end position="104"/>
    </location>
</feature>
<feature type="compositionally biased region" description="Basic residues" evidence="1">
    <location>
        <begin position="39"/>
        <end position="53"/>
    </location>
</feature>
<keyword evidence="3" id="KW-1185">Reference proteome</keyword>
<name>A0A9P3PQ18_LYOSH</name>
<organism evidence="2 3">
    <name type="scientific">Lyophyllum shimeji</name>
    <name type="common">Hon-shimeji</name>
    <name type="synonym">Tricholoma shimeji</name>
    <dbReference type="NCBI Taxonomy" id="47721"/>
    <lineage>
        <taxon>Eukaryota</taxon>
        <taxon>Fungi</taxon>
        <taxon>Dikarya</taxon>
        <taxon>Basidiomycota</taxon>
        <taxon>Agaricomycotina</taxon>
        <taxon>Agaricomycetes</taxon>
        <taxon>Agaricomycetidae</taxon>
        <taxon>Agaricales</taxon>
        <taxon>Tricholomatineae</taxon>
        <taxon>Lyophyllaceae</taxon>
        <taxon>Lyophyllum</taxon>
    </lineage>
</organism>
<proteinExistence type="predicted"/>
<reference evidence="2" key="1">
    <citation type="submission" date="2022-07" db="EMBL/GenBank/DDBJ databases">
        <title>The genome of Lyophyllum shimeji provides insight into the initial evolution of ectomycorrhizal fungal genome.</title>
        <authorList>
            <person name="Kobayashi Y."/>
            <person name="Shibata T."/>
            <person name="Hirakawa H."/>
            <person name="Shigenobu S."/>
            <person name="Nishiyama T."/>
            <person name="Yamada A."/>
            <person name="Hasebe M."/>
            <person name="Kawaguchi M."/>
        </authorList>
    </citation>
    <scope>NUCLEOTIDE SEQUENCE</scope>
    <source>
        <strain evidence="2">AT787</strain>
    </source>
</reference>
<feature type="compositionally biased region" description="Low complexity" evidence="1">
    <location>
        <begin position="95"/>
        <end position="104"/>
    </location>
</feature>
<evidence type="ECO:0000313" key="3">
    <source>
        <dbReference type="Proteomes" id="UP001063166"/>
    </source>
</evidence>
<evidence type="ECO:0000313" key="2">
    <source>
        <dbReference type="EMBL" id="GLB39301.1"/>
    </source>
</evidence>
<evidence type="ECO:0000256" key="1">
    <source>
        <dbReference type="SAM" id="MobiDB-lite"/>
    </source>
</evidence>
<gene>
    <name evidence="2" type="ORF">LshimejAT787_0604630</name>
</gene>
<comment type="caution">
    <text evidence="2">The sequence shown here is derived from an EMBL/GenBank/DDBJ whole genome shotgun (WGS) entry which is preliminary data.</text>
</comment>